<evidence type="ECO:0000259" key="1">
    <source>
        <dbReference type="Pfam" id="PF00535"/>
    </source>
</evidence>
<dbReference type="SUPFAM" id="SSF53448">
    <property type="entry name" value="Nucleotide-diphospho-sugar transferases"/>
    <property type="match status" value="1"/>
</dbReference>
<keyword evidence="3" id="KW-1185">Reference proteome</keyword>
<dbReference type="InterPro" id="IPR029044">
    <property type="entry name" value="Nucleotide-diphossugar_trans"/>
</dbReference>
<dbReference type="EMBL" id="AP022822">
    <property type="protein sequence ID" value="BCA85004.1"/>
    <property type="molecule type" value="Genomic_DNA"/>
</dbReference>
<evidence type="ECO:0000313" key="3">
    <source>
        <dbReference type="Proteomes" id="UP000502998"/>
    </source>
</evidence>
<dbReference type="PANTHER" id="PTHR22916:SF3">
    <property type="entry name" value="UDP-GLCNAC:BETAGAL BETA-1,3-N-ACETYLGLUCOSAMINYLTRANSFERASE-LIKE PROTEIN 1"/>
    <property type="match status" value="1"/>
</dbReference>
<dbReference type="Gene3D" id="3.90.550.10">
    <property type="entry name" value="Spore Coat Polysaccharide Biosynthesis Protein SpsA, Chain A"/>
    <property type="match status" value="1"/>
</dbReference>
<dbReference type="KEGG" id="esg:EsVE80_05270"/>
<dbReference type="RefSeq" id="WP_197745910.1">
    <property type="nucleotide sequence ID" value="NZ_AP022822.1"/>
</dbReference>
<accession>A0A679IMK3</accession>
<sequence length="259" mass="30116">MEKLEMDIDKSLVSVIIPTFNSEKYILKTINSVMNQTYKYIEIIVVDDNSTDETINVVKNLSFKDSRLRVIALDKNSGAAIARNVGIQNSKGKYIAFLDSDDYWFDEKIEIQIDFMKKRNCAFSFTGYFFSDETGNNFLREVRVPKVINYKKSLKNTIIFTSTVMLDVDRLGKELIYMPNVRRGQDTATWWKILKSGVDALGINQSLSIYRRGLNSLSSNKIKALSRTWYLYRNVEKFDIIKSCYYFTFYCLNAVIKRV</sequence>
<dbReference type="GO" id="GO:0016758">
    <property type="term" value="F:hexosyltransferase activity"/>
    <property type="evidence" value="ECO:0007669"/>
    <property type="project" value="UniProtKB-ARBA"/>
</dbReference>
<evidence type="ECO:0000313" key="2">
    <source>
        <dbReference type="EMBL" id="BCA85004.1"/>
    </source>
</evidence>
<name>A0A679IMK3_9ENTE</name>
<proteinExistence type="predicted"/>
<dbReference type="AlphaFoldDB" id="A0A679IMK3"/>
<keyword evidence="2" id="KW-0808">Transferase</keyword>
<dbReference type="Proteomes" id="UP000502998">
    <property type="component" value="Chromosome"/>
</dbReference>
<gene>
    <name evidence="2" type="primary">tuaG</name>
    <name evidence="2" type="ORF">EsVE80_05270</name>
</gene>
<protein>
    <submittedName>
        <fullName evidence="2">Glycosyl transferase</fullName>
    </submittedName>
</protein>
<dbReference type="InterPro" id="IPR001173">
    <property type="entry name" value="Glyco_trans_2-like"/>
</dbReference>
<dbReference type="PANTHER" id="PTHR22916">
    <property type="entry name" value="GLYCOSYLTRANSFERASE"/>
    <property type="match status" value="1"/>
</dbReference>
<feature type="domain" description="Glycosyltransferase 2-like" evidence="1">
    <location>
        <begin position="14"/>
        <end position="157"/>
    </location>
</feature>
<dbReference type="Pfam" id="PF00535">
    <property type="entry name" value="Glycos_transf_2"/>
    <property type="match status" value="1"/>
</dbReference>
<dbReference type="CDD" id="cd00761">
    <property type="entry name" value="Glyco_tranf_GTA_type"/>
    <property type="match status" value="1"/>
</dbReference>
<organism evidence="2 3">
    <name type="scientific">Enterococcus saigonensis</name>
    <dbReference type="NCBI Taxonomy" id="1805431"/>
    <lineage>
        <taxon>Bacteria</taxon>
        <taxon>Bacillati</taxon>
        <taxon>Bacillota</taxon>
        <taxon>Bacilli</taxon>
        <taxon>Lactobacillales</taxon>
        <taxon>Enterococcaceae</taxon>
        <taxon>Enterococcus</taxon>
    </lineage>
</organism>
<reference evidence="2 3" key="1">
    <citation type="submission" date="2020-02" db="EMBL/GenBank/DDBJ databases">
        <title>Characterization of vanA genotype vancomycin-resistant Enterococcus saigonensis VE80.</title>
        <authorList>
            <person name="Harada T."/>
            <person name="Motooka D."/>
            <person name="Nakamura S."/>
            <person name="Yamamoto Y."/>
            <person name="Kawahara R."/>
            <person name="Kawatsu K."/>
        </authorList>
    </citation>
    <scope>NUCLEOTIDE SEQUENCE [LARGE SCALE GENOMIC DNA]</scope>
    <source>
        <strain evidence="2 3">VE80</strain>
    </source>
</reference>